<dbReference type="OrthoDB" id="19742at2759"/>
<evidence type="ECO:0000256" key="8">
    <source>
        <dbReference type="ARBA" id="ARBA00022816"/>
    </source>
</evidence>
<keyword evidence="15" id="KW-0175">Coiled coil</keyword>
<dbReference type="InterPro" id="IPR035979">
    <property type="entry name" value="RBD_domain_sf"/>
</dbReference>
<evidence type="ECO:0000256" key="6">
    <source>
        <dbReference type="ARBA" id="ARBA00022664"/>
    </source>
</evidence>
<dbReference type="FunFam" id="1.10.1900.10:FF:000008">
    <property type="entry name" value="Polyadenylate-binding protein"/>
    <property type="match status" value="1"/>
</dbReference>
<keyword evidence="20" id="KW-1185">Reference proteome</keyword>
<dbReference type="Pfam" id="PF00076">
    <property type="entry name" value="RRM_1"/>
    <property type="match status" value="4"/>
</dbReference>
<dbReference type="GO" id="GO:0005634">
    <property type="term" value="C:nucleus"/>
    <property type="evidence" value="ECO:0007669"/>
    <property type="project" value="UniProtKB-SubCell"/>
</dbReference>
<dbReference type="GO" id="GO:0051028">
    <property type="term" value="P:mRNA transport"/>
    <property type="evidence" value="ECO:0007669"/>
    <property type="project" value="UniProtKB-KW"/>
</dbReference>
<evidence type="ECO:0000313" key="19">
    <source>
        <dbReference type="EMBL" id="KSA01800.1"/>
    </source>
</evidence>
<protein>
    <recommendedName>
        <fullName evidence="14">Polyadenylate-binding protein</fullName>
        <shortName evidence="14">PABP</shortName>
    </recommendedName>
</protein>
<name>A0A0V1PZV3_9ASCO</name>
<dbReference type="FunFam" id="3.30.70.330:FF:000385">
    <property type="entry name" value="Polyadenylate-binding protein"/>
    <property type="match status" value="1"/>
</dbReference>
<dbReference type="InterPro" id="IPR002004">
    <property type="entry name" value="PABP_HYD_C"/>
</dbReference>
<dbReference type="SMART" id="SM00361">
    <property type="entry name" value="RRM_1"/>
    <property type="match status" value="4"/>
</dbReference>
<dbReference type="InterPro" id="IPR045305">
    <property type="entry name" value="RRM2_I_PABPs"/>
</dbReference>
<comment type="caution">
    <text evidence="19">The sequence shown here is derived from an EMBL/GenBank/DDBJ whole genome shotgun (WGS) entry which is preliminary data.</text>
</comment>
<dbReference type="GO" id="GO:0010494">
    <property type="term" value="C:cytoplasmic stress granule"/>
    <property type="evidence" value="ECO:0007669"/>
    <property type="project" value="UniProtKB-ARBA"/>
</dbReference>
<evidence type="ECO:0000256" key="5">
    <source>
        <dbReference type="ARBA" id="ARBA00022490"/>
    </source>
</evidence>
<dbReference type="InterPro" id="IPR036053">
    <property type="entry name" value="PABP-dom"/>
</dbReference>
<keyword evidence="6" id="KW-0507">mRNA processing</keyword>
<feature type="region of interest" description="Disordered" evidence="16">
    <location>
        <begin position="511"/>
        <end position="537"/>
    </location>
</feature>
<dbReference type="PANTHER" id="PTHR24012">
    <property type="entry name" value="RNA BINDING PROTEIN"/>
    <property type="match status" value="1"/>
</dbReference>
<feature type="compositionally biased region" description="Low complexity" evidence="16">
    <location>
        <begin position="511"/>
        <end position="535"/>
    </location>
</feature>
<dbReference type="Gene3D" id="3.30.70.330">
    <property type="match status" value="4"/>
</dbReference>
<keyword evidence="11" id="KW-0539">Nucleus</keyword>
<evidence type="ECO:0000259" key="17">
    <source>
        <dbReference type="PROSITE" id="PS50102"/>
    </source>
</evidence>
<evidence type="ECO:0000256" key="13">
    <source>
        <dbReference type="PROSITE-ProRule" id="PRU00176"/>
    </source>
</evidence>
<keyword evidence="7" id="KW-0677">Repeat</keyword>
<dbReference type="Pfam" id="PF00658">
    <property type="entry name" value="MLLE"/>
    <property type="match status" value="1"/>
</dbReference>
<dbReference type="PROSITE" id="PS50102">
    <property type="entry name" value="RRM"/>
    <property type="match status" value="4"/>
</dbReference>
<evidence type="ECO:0000313" key="20">
    <source>
        <dbReference type="Proteomes" id="UP000054251"/>
    </source>
</evidence>
<dbReference type="FunFam" id="3.30.70.330:FF:000211">
    <property type="entry name" value="Polyadenylate-binding protein"/>
    <property type="match status" value="1"/>
</dbReference>
<evidence type="ECO:0000256" key="10">
    <source>
        <dbReference type="ARBA" id="ARBA00022884"/>
    </source>
</evidence>
<evidence type="ECO:0000256" key="4">
    <source>
        <dbReference type="ARBA" id="ARBA00022448"/>
    </source>
</evidence>
<accession>A0A0V1PZV3</accession>
<comment type="subcellular location">
    <subcellularLocation>
        <location evidence="2 14">Cytoplasm</location>
    </subcellularLocation>
    <subcellularLocation>
        <location evidence="1">Nucleus</location>
    </subcellularLocation>
</comment>
<organism evidence="19 20">
    <name type="scientific">Debaryomyces fabryi</name>
    <dbReference type="NCBI Taxonomy" id="58627"/>
    <lineage>
        <taxon>Eukaryota</taxon>
        <taxon>Fungi</taxon>
        <taxon>Dikarya</taxon>
        <taxon>Ascomycota</taxon>
        <taxon>Saccharomycotina</taxon>
        <taxon>Pichiomycetes</taxon>
        <taxon>Debaryomycetaceae</taxon>
        <taxon>Debaryomyces</taxon>
    </lineage>
</organism>
<evidence type="ECO:0000256" key="7">
    <source>
        <dbReference type="ARBA" id="ARBA00022737"/>
    </source>
</evidence>
<keyword evidence="9" id="KW-0810">Translation regulation</keyword>
<evidence type="ECO:0000256" key="3">
    <source>
        <dbReference type="ARBA" id="ARBA00008557"/>
    </source>
</evidence>
<feature type="compositionally biased region" description="Polar residues" evidence="16">
    <location>
        <begin position="1"/>
        <end position="11"/>
    </location>
</feature>
<comment type="function">
    <text evidence="12">Binds the poly(A) tail of mRNA. Appears to be an important mediator of the multiple roles of the poly(A) tail in mRNA biogenesis, stability and translation. In the nucleus, involved in both mRNA cleavage and polyadenylation. Is also required for efficient mRNA export to the cytoplasm. Acts in concert with a poly(A)-specific nuclease (PAN) to affect poly(A) tail shortening, which may occur concomitantly with either nucleocytoplasmic mRNA transport or translational initiation. In the cytoplasm, stimulates translation initiation and regulates mRNA decay through translation termination-coupled poly(A) shortening, probably mediated by PAN.</text>
</comment>
<dbReference type="GeneID" id="26839417"/>
<dbReference type="InterPro" id="IPR003954">
    <property type="entry name" value="RRM_euk-type"/>
</dbReference>
<dbReference type="Proteomes" id="UP000054251">
    <property type="component" value="Unassembled WGS sequence"/>
</dbReference>
<dbReference type="InterPro" id="IPR012677">
    <property type="entry name" value="Nucleotide-bd_a/b_plait_sf"/>
</dbReference>
<dbReference type="CDD" id="cd12380">
    <property type="entry name" value="RRM3_I_PABPs"/>
    <property type="match status" value="1"/>
</dbReference>
<proteinExistence type="inferred from homology"/>
<dbReference type="InterPro" id="IPR006515">
    <property type="entry name" value="PABP_1234"/>
</dbReference>
<keyword evidence="5 14" id="KW-0963">Cytoplasm</keyword>
<evidence type="ECO:0000256" key="9">
    <source>
        <dbReference type="ARBA" id="ARBA00022845"/>
    </source>
</evidence>
<dbReference type="GO" id="GO:0003723">
    <property type="term" value="F:RNA binding"/>
    <property type="evidence" value="ECO:0007669"/>
    <property type="project" value="UniProtKB-UniRule"/>
</dbReference>
<dbReference type="SMART" id="SM00517">
    <property type="entry name" value="PolyA"/>
    <property type="match status" value="1"/>
</dbReference>
<dbReference type="GO" id="GO:0006417">
    <property type="term" value="P:regulation of translation"/>
    <property type="evidence" value="ECO:0007669"/>
    <property type="project" value="UniProtKB-KW"/>
</dbReference>
<feature type="domain" description="RRM" evidence="17">
    <location>
        <begin position="335"/>
        <end position="412"/>
    </location>
</feature>
<dbReference type="SUPFAM" id="SSF54928">
    <property type="entry name" value="RNA-binding domain, RBD"/>
    <property type="match status" value="2"/>
</dbReference>
<evidence type="ECO:0000256" key="11">
    <source>
        <dbReference type="ARBA" id="ARBA00023242"/>
    </source>
</evidence>
<evidence type="ECO:0000256" key="16">
    <source>
        <dbReference type="SAM" id="MobiDB-lite"/>
    </source>
</evidence>
<dbReference type="CDD" id="cd12378">
    <property type="entry name" value="RRM1_I_PABPs"/>
    <property type="match status" value="1"/>
</dbReference>
<dbReference type="RefSeq" id="XP_015467902.1">
    <property type="nucleotide sequence ID" value="XM_015611238.1"/>
</dbReference>
<dbReference type="CDD" id="cd12381">
    <property type="entry name" value="RRM4_I_PABPs"/>
    <property type="match status" value="1"/>
</dbReference>
<dbReference type="EMBL" id="LMYN01000042">
    <property type="protein sequence ID" value="KSA01800.1"/>
    <property type="molecule type" value="Genomic_DNA"/>
</dbReference>
<feature type="domain" description="RRM" evidence="17">
    <location>
        <begin position="139"/>
        <end position="216"/>
    </location>
</feature>
<keyword evidence="4" id="KW-0813">Transport</keyword>
<evidence type="ECO:0000256" key="12">
    <source>
        <dbReference type="ARBA" id="ARBA00024761"/>
    </source>
</evidence>
<evidence type="ECO:0000256" key="1">
    <source>
        <dbReference type="ARBA" id="ARBA00004123"/>
    </source>
</evidence>
<dbReference type="Gene3D" id="1.10.1900.10">
    <property type="entry name" value="c-terminal domain of poly(a) binding protein"/>
    <property type="match status" value="1"/>
</dbReference>
<feature type="domain" description="RRM" evidence="17">
    <location>
        <begin position="232"/>
        <end position="309"/>
    </location>
</feature>
<dbReference type="GO" id="GO:0006397">
    <property type="term" value="P:mRNA processing"/>
    <property type="evidence" value="ECO:0007669"/>
    <property type="project" value="UniProtKB-KW"/>
</dbReference>
<dbReference type="AlphaFoldDB" id="A0A0V1PZV3"/>
<feature type="domain" description="PABC" evidence="18">
    <location>
        <begin position="537"/>
        <end position="618"/>
    </location>
</feature>
<evidence type="ECO:0000256" key="2">
    <source>
        <dbReference type="ARBA" id="ARBA00004496"/>
    </source>
</evidence>
<dbReference type="SUPFAM" id="SSF63570">
    <property type="entry name" value="PABC (PABP) domain"/>
    <property type="match status" value="1"/>
</dbReference>
<dbReference type="FunFam" id="3.30.70.330:FF:000003">
    <property type="entry name" value="Polyadenylate-binding protein"/>
    <property type="match status" value="1"/>
</dbReference>
<dbReference type="SMART" id="SM00360">
    <property type="entry name" value="RRM"/>
    <property type="match status" value="4"/>
</dbReference>
<feature type="domain" description="RRM" evidence="17">
    <location>
        <begin position="51"/>
        <end position="129"/>
    </location>
</feature>
<feature type="region of interest" description="Disordered" evidence="16">
    <location>
        <begin position="1"/>
        <end position="47"/>
    </location>
</feature>
<evidence type="ECO:0000259" key="18">
    <source>
        <dbReference type="PROSITE" id="PS51309"/>
    </source>
</evidence>
<dbReference type="FunFam" id="3.30.70.330:FF:000384">
    <property type="entry name" value="Polyadenylate-binding protein"/>
    <property type="match status" value="1"/>
</dbReference>
<dbReference type="InterPro" id="IPR000504">
    <property type="entry name" value="RRM_dom"/>
</dbReference>
<feature type="coiled-coil region" evidence="15">
    <location>
        <begin position="304"/>
        <end position="331"/>
    </location>
</feature>
<keyword evidence="10 13" id="KW-0694">RNA-binding</keyword>
<gene>
    <name evidence="19" type="ORF">AC631_02408</name>
</gene>
<evidence type="ECO:0000256" key="15">
    <source>
        <dbReference type="SAM" id="Coils"/>
    </source>
</evidence>
<sequence length="629" mass="70217">MSAAEANQVQESLEKLNLDSAPVESTEETQQAASGETEETTDSAQVSDTSASLYVGELNPSVNEALLFEIFSPIGQVASIRVCRDAVTKKSLGYAYVNFHKFEDGEKAIEDLNYSLIEGRPCRIMWSQRDPSLRRNGDGNIFIKNLHPAIDNKALHDTFTAFGKILSCKVATDDMGISKCFGFVHYETAEAAEAAIENVNGMLLNDREVYVGKHISKKDRESKFEEMKANFTNVYAKNIDLEFSEEEFKKLFEAYGKITSIYLEKDHEGKSKGFGFVNFENHESAVKAVEELNDKEINGQKIYVGRAQKKRERLEELKKQYENTRLEKLSKYQGVNLFIKNLDDSIDSEKLEEEFKPFGSITSARVMVDETGKSKGFGFVCFSSPEEATKAITEMNQRMIYGKPLYVALAQRKDVRRSQLEQQIQARNQMRMQNAAATGGIPGQFIPPMFYGQQPGFFPPNGRGNGPFPGPNPQMMMPRGQIPPPQGQWPRPGPNGQPVPVYGMPPVYGGDFNNGANGGRQQRGYYPNRNQNQKGRQQKDLAAIIANAPADQQKRILGEELYPKIVSTGKAQEPEAAGKITGMMLDLDNEEILALLEDDELFNTHFEDALTAFEEYKKSSEAAAAAPEN</sequence>
<reference evidence="19 20" key="1">
    <citation type="submission" date="2015-11" db="EMBL/GenBank/DDBJ databases">
        <title>The genome of Debaryomyces fabryi.</title>
        <authorList>
            <person name="Tafer H."/>
            <person name="Lopandic K."/>
        </authorList>
    </citation>
    <scope>NUCLEOTIDE SEQUENCE [LARGE SCALE GENOMIC DNA]</scope>
    <source>
        <strain evidence="19 20">CBS 789</strain>
    </source>
</reference>
<evidence type="ECO:0000256" key="14">
    <source>
        <dbReference type="RuleBase" id="RU362004"/>
    </source>
</evidence>
<dbReference type="PROSITE" id="PS51309">
    <property type="entry name" value="PABC"/>
    <property type="match status" value="1"/>
</dbReference>
<dbReference type="InterPro" id="IPR034364">
    <property type="entry name" value="PABP_RRM1"/>
</dbReference>
<dbReference type="CDD" id="cd12379">
    <property type="entry name" value="RRM2_I_PABPs"/>
    <property type="match status" value="1"/>
</dbReference>
<dbReference type="NCBIfam" id="TIGR01628">
    <property type="entry name" value="PABP-1234"/>
    <property type="match status" value="1"/>
</dbReference>
<comment type="similarity">
    <text evidence="3 14">Belongs to the polyadenylate-binding protein type-1 family.</text>
</comment>
<keyword evidence="8" id="KW-0509">mRNA transport</keyword>